<dbReference type="EMBL" id="CP077074">
    <property type="protein sequence ID" value="QXH41865.1"/>
    <property type="molecule type" value="Genomic_DNA"/>
</dbReference>
<accession>A0ABX8MTJ9</accession>
<sequence>MPVSRHLLRQLFVCLLFGTSAQVVQAAAPTCPSSDLPTFVQAFATDPELQLAFSDSPLVEQRLVYDDFGRVATTRHKLTGDNRHLLALLDPKAQARSGLQTFWEDHTLVVHDPQGDVVQAFVFERSACWQLTRIEQWSMDGLLDQQAPADETALQRQSRKADLFLAYGGREQYPLTVYFFELGQRILVDAARHGSAKAAVQAVSLGYSGMAPELKPGEAEELLLPYAQADADAAVMLSMYYCDPKGDGSFESCVNPGKAEAAVLQALRKLDSGMLYDILADALSSGRWGTTDKARALACYKEAIQRDHLSALGTLTRLTAEGLPAQEAQCLEASPKASG</sequence>
<dbReference type="InterPro" id="IPR011990">
    <property type="entry name" value="TPR-like_helical_dom_sf"/>
</dbReference>
<evidence type="ECO:0008006" key="4">
    <source>
        <dbReference type="Google" id="ProtNLM"/>
    </source>
</evidence>
<name>A0ABX8MTJ9_9PSED</name>
<gene>
    <name evidence="2" type="ORF">KSS89_06475</name>
</gene>
<evidence type="ECO:0000313" key="3">
    <source>
        <dbReference type="Proteomes" id="UP000693952"/>
    </source>
</evidence>
<dbReference type="RefSeq" id="WP_124345835.1">
    <property type="nucleotide sequence ID" value="NZ_CP027706.1"/>
</dbReference>
<dbReference type="Proteomes" id="UP000693952">
    <property type="component" value="Chromosome"/>
</dbReference>
<keyword evidence="1" id="KW-0732">Signal</keyword>
<evidence type="ECO:0000313" key="2">
    <source>
        <dbReference type="EMBL" id="QXH41865.1"/>
    </source>
</evidence>
<keyword evidence="3" id="KW-1185">Reference proteome</keyword>
<feature type="chain" id="PRO_5046720136" description="Sel1 repeat family protein" evidence="1">
    <location>
        <begin position="27"/>
        <end position="339"/>
    </location>
</feature>
<dbReference type="Gene3D" id="1.25.40.10">
    <property type="entry name" value="Tetratricopeptide repeat domain"/>
    <property type="match status" value="1"/>
</dbReference>
<reference evidence="2" key="1">
    <citation type="submission" date="2021-06" db="EMBL/GenBank/DDBJ databases">
        <title>Updating the genus Pseudomonas: Description of 43 new species and partition of the Pseudomonas putida group.</title>
        <authorList>
            <person name="Girard L."/>
            <person name="Lood C."/>
            <person name="Vandamme P."/>
            <person name="Rokni-Zadeh H."/>
            <person name="van Noort V."/>
            <person name="Hofte M."/>
            <person name="Lavigne R."/>
            <person name="De Mot R."/>
        </authorList>
    </citation>
    <scope>NUCLEOTIDE SEQUENCE</scope>
    <source>
        <strain evidence="2">CMR12a</strain>
    </source>
</reference>
<evidence type="ECO:0000256" key="1">
    <source>
        <dbReference type="SAM" id="SignalP"/>
    </source>
</evidence>
<organism evidence="2 3">
    <name type="scientific">Pseudomonas sessilinigenes</name>
    <dbReference type="NCBI Taxonomy" id="658629"/>
    <lineage>
        <taxon>Bacteria</taxon>
        <taxon>Pseudomonadati</taxon>
        <taxon>Pseudomonadota</taxon>
        <taxon>Gammaproteobacteria</taxon>
        <taxon>Pseudomonadales</taxon>
        <taxon>Pseudomonadaceae</taxon>
        <taxon>Pseudomonas</taxon>
    </lineage>
</organism>
<protein>
    <recommendedName>
        <fullName evidence="4">Sel1 repeat family protein</fullName>
    </recommendedName>
</protein>
<feature type="signal peptide" evidence="1">
    <location>
        <begin position="1"/>
        <end position="26"/>
    </location>
</feature>
<proteinExistence type="predicted"/>